<keyword evidence="2" id="KW-1185">Reference proteome</keyword>
<proteinExistence type="predicted"/>
<dbReference type="Proteomes" id="UP001497680">
    <property type="component" value="Unassembled WGS sequence"/>
</dbReference>
<accession>A0ACC0D880</accession>
<organism evidence="1 2">
    <name type="scientific">Hypoxylon rubiginosum</name>
    <dbReference type="NCBI Taxonomy" id="110542"/>
    <lineage>
        <taxon>Eukaryota</taxon>
        <taxon>Fungi</taxon>
        <taxon>Dikarya</taxon>
        <taxon>Ascomycota</taxon>
        <taxon>Pezizomycotina</taxon>
        <taxon>Sordariomycetes</taxon>
        <taxon>Xylariomycetidae</taxon>
        <taxon>Xylariales</taxon>
        <taxon>Hypoxylaceae</taxon>
        <taxon>Hypoxylon</taxon>
    </lineage>
</organism>
<gene>
    <name evidence="1" type="ORF">F4821DRAFT_268777</name>
</gene>
<evidence type="ECO:0000313" key="1">
    <source>
        <dbReference type="EMBL" id="KAI6088856.1"/>
    </source>
</evidence>
<dbReference type="EMBL" id="MU394299">
    <property type="protein sequence ID" value="KAI6088856.1"/>
    <property type="molecule type" value="Genomic_DNA"/>
</dbReference>
<protein>
    <submittedName>
        <fullName evidence="1">Isotrichodermin C-15 hydroxylase</fullName>
    </submittedName>
</protein>
<comment type="caution">
    <text evidence="1">The sequence shown here is derived from an EMBL/GenBank/DDBJ whole genome shotgun (WGS) entry which is preliminary data.</text>
</comment>
<name>A0ACC0D880_9PEZI</name>
<sequence length="514" mass="59188">MDRITSFLPESIKVVTGTQWFGLAFSTTLTYAIVRCVYLLFIHPASKFPGPKLAAVSNIWYAYHWLTGRWPWKMEEMIRKYGDVVRIAPNELVFWTKEATNDIYGTAFKNQETFVKTSFSDFGVGDGGISFEQDPARHRQVARTISPVFSTKSIRAKEHVLHSYIDLFVEKMREFGGTKDGIELNKWVIWLAMDISADMTYGLELHQLRDQKDSAFLTAINETNLFGTVSQIAQKFPLLSPLSFLFVPPKILRTLPQVLRINAQEIQRRIDKRDQVKHLDYFETLVPPGSPAPTGKERNHLEQVAAQLLVAGYDPIADQFYGLLFLLLKEPEALATVVNEVRSAFKRYDDIKPSELVGLPYMHACIQESFRIVDTGPNGLPRVSPGARVDGVYIDKGIECQMSFFTALRSEQYFTDPLSYRPQRWLSPAHPKYEVKYANDQLKSVWPFSLGPRSCPGKESAWIQMRLFLAKVLWSFDIELVRGHNLTFDKDYRVHTMWYRPEIWARVLPVIRER</sequence>
<evidence type="ECO:0000313" key="2">
    <source>
        <dbReference type="Proteomes" id="UP001497680"/>
    </source>
</evidence>
<reference evidence="1 2" key="1">
    <citation type="journal article" date="2022" name="New Phytol.">
        <title>Ecological generalism drives hyperdiversity of secondary metabolite gene clusters in xylarialean endophytes.</title>
        <authorList>
            <person name="Franco M.E.E."/>
            <person name="Wisecaver J.H."/>
            <person name="Arnold A.E."/>
            <person name="Ju Y.M."/>
            <person name="Slot J.C."/>
            <person name="Ahrendt S."/>
            <person name="Moore L.P."/>
            <person name="Eastman K.E."/>
            <person name="Scott K."/>
            <person name="Konkel Z."/>
            <person name="Mondo S.J."/>
            <person name="Kuo A."/>
            <person name="Hayes R.D."/>
            <person name="Haridas S."/>
            <person name="Andreopoulos B."/>
            <person name="Riley R."/>
            <person name="LaButti K."/>
            <person name="Pangilinan J."/>
            <person name="Lipzen A."/>
            <person name="Amirebrahimi M."/>
            <person name="Yan J."/>
            <person name="Adam C."/>
            <person name="Keymanesh K."/>
            <person name="Ng V."/>
            <person name="Louie K."/>
            <person name="Northen T."/>
            <person name="Drula E."/>
            <person name="Henrissat B."/>
            <person name="Hsieh H.M."/>
            <person name="Youens-Clark K."/>
            <person name="Lutzoni F."/>
            <person name="Miadlikowska J."/>
            <person name="Eastwood D.C."/>
            <person name="Hamelin R.C."/>
            <person name="Grigoriev I.V."/>
            <person name="U'Ren J.M."/>
        </authorList>
    </citation>
    <scope>NUCLEOTIDE SEQUENCE [LARGE SCALE GENOMIC DNA]</scope>
    <source>
        <strain evidence="1 2">ER1909</strain>
    </source>
</reference>